<evidence type="ECO:0008006" key="3">
    <source>
        <dbReference type="Google" id="ProtNLM"/>
    </source>
</evidence>
<reference evidence="2" key="1">
    <citation type="submission" date="2019-05" db="EMBL/GenBank/DDBJ databases">
        <title>Genome sequence and methylation pattern of the halophilic Archaeon Natrinema versiforme BOL5-4.</title>
        <authorList>
            <person name="DasSarma P."/>
            <person name="Anton B.P."/>
            <person name="DasSarma S.L."/>
            <person name="Martinez F.L."/>
            <person name="Guzman D."/>
            <person name="Roberts R.J."/>
            <person name="DasSarma S."/>
        </authorList>
    </citation>
    <scope>NUCLEOTIDE SEQUENCE [LARGE SCALE GENOMIC DNA]</scope>
    <source>
        <strain evidence="2">BOL5-4</strain>
    </source>
</reference>
<protein>
    <recommendedName>
        <fullName evidence="3">MYM-type domain-containing protein</fullName>
    </recommendedName>
</protein>
<dbReference type="AlphaFoldDB" id="A0A4P8WGC9"/>
<dbReference type="Proteomes" id="UP000302218">
    <property type="component" value="Chromosome"/>
</dbReference>
<sequence>METACTYCGSDVYEHDAVFVEEAQEDERESAGQFCNYACLATYIEENELTEGACCRIDL</sequence>
<evidence type="ECO:0000313" key="1">
    <source>
        <dbReference type="EMBL" id="QCS42330.1"/>
    </source>
</evidence>
<organism evidence="1 2">
    <name type="scientific">Natrinema versiforme</name>
    <dbReference type="NCBI Taxonomy" id="88724"/>
    <lineage>
        <taxon>Archaea</taxon>
        <taxon>Methanobacteriati</taxon>
        <taxon>Methanobacteriota</taxon>
        <taxon>Stenosarchaea group</taxon>
        <taxon>Halobacteria</taxon>
        <taxon>Halobacteriales</taxon>
        <taxon>Natrialbaceae</taxon>
        <taxon>Natrinema</taxon>
    </lineage>
</organism>
<proteinExistence type="predicted"/>
<accession>A0A4P8WGC9</accession>
<dbReference type="KEGG" id="nvr:FEJ81_08140"/>
<name>A0A4P8WGC9_9EURY</name>
<evidence type="ECO:0000313" key="2">
    <source>
        <dbReference type="Proteomes" id="UP000302218"/>
    </source>
</evidence>
<dbReference type="EMBL" id="CP040330">
    <property type="protein sequence ID" value="QCS42330.1"/>
    <property type="molecule type" value="Genomic_DNA"/>
</dbReference>
<gene>
    <name evidence="1" type="ORF">FEJ81_08140</name>
</gene>